<feature type="domain" description="Disease resistance R13L4/SHOC-2-like LRR" evidence="10">
    <location>
        <begin position="466"/>
        <end position="800"/>
    </location>
</feature>
<protein>
    <submittedName>
        <fullName evidence="11">Uncharacterized protein</fullName>
    </submittedName>
</protein>
<reference evidence="11 12" key="2">
    <citation type="submission" date="2024-10" db="EMBL/GenBank/DDBJ databases">
        <authorList>
            <person name="Ryan C."/>
        </authorList>
    </citation>
    <scope>NUCLEOTIDE SEQUENCE [LARGE SCALE GENOMIC DNA]</scope>
</reference>
<evidence type="ECO:0000256" key="3">
    <source>
        <dbReference type="ARBA" id="ARBA00022737"/>
    </source>
</evidence>
<dbReference type="EMBL" id="OZ075138">
    <property type="protein sequence ID" value="CAL5010483.1"/>
    <property type="molecule type" value="Genomic_DNA"/>
</dbReference>
<dbReference type="Pfam" id="PF18052">
    <property type="entry name" value="Rx_N"/>
    <property type="match status" value="1"/>
</dbReference>
<dbReference type="PANTHER" id="PTHR23155:SF1028">
    <property type="entry name" value="OS08G0174800 PROTEIN"/>
    <property type="match status" value="1"/>
</dbReference>
<dbReference type="CDD" id="cd14798">
    <property type="entry name" value="RX-CC_like"/>
    <property type="match status" value="1"/>
</dbReference>
<dbReference type="InterPro" id="IPR041118">
    <property type="entry name" value="Rx_N"/>
</dbReference>
<dbReference type="FunFam" id="3.40.50.300:FF:001091">
    <property type="entry name" value="Probable disease resistance protein At1g61300"/>
    <property type="match status" value="1"/>
</dbReference>
<evidence type="ECO:0000256" key="2">
    <source>
        <dbReference type="ARBA" id="ARBA00022614"/>
    </source>
</evidence>
<dbReference type="Gene3D" id="1.10.10.10">
    <property type="entry name" value="Winged helix-like DNA-binding domain superfamily/Winged helix DNA-binding domain"/>
    <property type="match status" value="1"/>
</dbReference>
<evidence type="ECO:0000313" key="12">
    <source>
        <dbReference type="Proteomes" id="UP001497457"/>
    </source>
</evidence>
<name>A0ABC9C1E8_9POAL</name>
<organism evidence="11 12">
    <name type="scientific">Urochloa decumbens</name>
    <dbReference type="NCBI Taxonomy" id="240449"/>
    <lineage>
        <taxon>Eukaryota</taxon>
        <taxon>Viridiplantae</taxon>
        <taxon>Streptophyta</taxon>
        <taxon>Embryophyta</taxon>
        <taxon>Tracheophyta</taxon>
        <taxon>Spermatophyta</taxon>
        <taxon>Magnoliopsida</taxon>
        <taxon>Liliopsida</taxon>
        <taxon>Poales</taxon>
        <taxon>Poaceae</taxon>
        <taxon>PACMAD clade</taxon>
        <taxon>Panicoideae</taxon>
        <taxon>Panicodae</taxon>
        <taxon>Paniceae</taxon>
        <taxon>Melinidinae</taxon>
        <taxon>Urochloa</taxon>
    </lineage>
</organism>
<keyword evidence="3" id="KW-0677">Repeat</keyword>
<evidence type="ECO:0000256" key="1">
    <source>
        <dbReference type="ARBA" id="ARBA00008894"/>
    </source>
</evidence>
<accession>A0ABC9C1E8</accession>
<dbReference type="InterPro" id="IPR055414">
    <property type="entry name" value="LRR_R13L4/SHOC2-like"/>
</dbReference>
<evidence type="ECO:0000313" key="11">
    <source>
        <dbReference type="EMBL" id="CAL5010483.1"/>
    </source>
</evidence>
<keyword evidence="6" id="KW-0175">Coiled coil</keyword>
<proteinExistence type="inferred from homology"/>
<keyword evidence="5" id="KW-0611">Plant defense</keyword>
<evidence type="ECO:0000259" key="8">
    <source>
        <dbReference type="Pfam" id="PF18052"/>
    </source>
</evidence>
<dbReference type="Pfam" id="PF00931">
    <property type="entry name" value="NB-ARC"/>
    <property type="match status" value="1"/>
</dbReference>
<dbReference type="PRINTS" id="PR00364">
    <property type="entry name" value="DISEASERSIST"/>
</dbReference>
<dbReference type="InterPro" id="IPR032675">
    <property type="entry name" value="LRR_dom_sf"/>
</dbReference>
<dbReference type="InterPro" id="IPR044974">
    <property type="entry name" value="Disease_R_plants"/>
</dbReference>
<dbReference type="AlphaFoldDB" id="A0ABC9C1E8"/>
<feature type="domain" description="NB-ARC" evidence="7">
    <location>
        <begin position="177"/>
        <end position="316"/>
    </location>
</feature>
<dbReference type="SUPFAM" id="SSF52058">
    <property type="entry name" value="L domain-like"/>
    <property type="match status" value="1"/>
</dbReference>
<dbReference type="Proteomes" id="UP001497457">
    <property type="component" value="Chromosome 28b"/>
</dbReference>
<dbReference type="InterPro" id="IPR058922">
    <property type="entry name" value="WHD_DRP"/>
</dbReference>
<dbReference type="Gene3D" id="3.80.10.10">
    <property type="entry name" value="Ribonuclease Inhibitor"/>
    <property type="match status" value="1"/>
</dbReference>
<dbReference type="InterPro" id="IPR027417">
    <property type="entry name" value="P-loop_NTPase"/>
</dbReference>
<gene>
    <name evidence="11" type="ORF">URODEC1_LOCUS70027</name>
</gene>
<evidence type="ECO:0000259" key="9">
    <source>
        <dbReference type="Pfam" id="PF23559"/>
    </source>
</evidence>
<dbReference type="Gene3D" id="1.20.5.4130">
    <property type="match status" value="1"/>
</dbReference>
<sequence>MGVMKPLLSKLTKLLEEEYVKVKGVRKKINFLRDELSAMSATLQMLGDAEQLNPETREWRDKLRELAYDLEDCVDAFTLRVDHEPEDRLSAFERFFCKLKKLKACHAISNQIEELKTRAIVASERHKRYNFVQSAQETSAGNLHEKPPREMSSIDPRLPALFVEIEKLIGIDGPKKHIIERLTMEMKSSSMKVKVVSIYGCGGIGKTTLANQVYHAIKRQFSCSVFVSVSRTPNMTKILRDVAKGVGLTDYTMDDDVQQLINKLRMHLHDKRYLVVVDDIWDAKAWDIIHLALLNNHNGSRIITTTRSATVASCCSSQGGFSIGYWKNVVDYHWHLSLFPVYAEDMAKILSFSYFDLPHHLRTCFLYLSVFPEDHVIKKQRLINRWIAEGFIHEEQGRRAYETGEYYFNDLINRSLIQPVDVEYGQATACQVHDIILDYIKCKASEENFVTSLDAEHGYISEYKVRRLCLANCDERDVTMLRSQILSHVRTLTVTKIVRIRTTMILHICIDKLYHLKYLRLSSKSITNLTGEIGELKCLETLDTQGTRIEQMPPTITKLQRLAHLYIDSATRFPEGTIGQMHNLEELWQYGVKSYKQGKTLQELTKLTKLMTFQIEWIIDWSDDSDRISHAYEIQCHLGALLSSCNLHNLYVRDSCKGFHLMSLDSWCPAASCTLRKLHIDECFICIVPVWMGSLGNLGVLELSIVSIRPEDVEILGSLPTLLFLKLATYGGKDGRIIVHGRHGFRSLKYFSLFVAACGTTLEFEAGSMPRVEHLKLKFIVFQMECANYASNFGIHHLSTRASLVCGRAHPVGSAPASAIQAALKLPFRHFPTVPHSVSKQWLGVDAGILNA</sequence>
<feature type="domain" description="Disease resistance protein winged helix" evidence="9">
    <location>
        <begin position="370"/>
        <end position="438"/>
    </location>
</feature>
<dbReference type="InterPro" id="IPR002182">
    <property type="entry name" value="NB-ARC"/>
</dbReference>
<evidence type="ECO:0000259" key="7">
    <source>
        <dbReference type="Pfam" id="PF00931"/>
    </source>
</evidence>
<dbReference type="FunFam" id="1.10.10.10:FF:000322">
    <property type="entry name" value="Probable disease resistance protein At1g63360"/>
    <property type="match status" value="1"/>
</dbReference>
<dbReference type="Pfam" id="PF23559">
    <property type="entry name" value="WHD_DRP"/>
    <property type="match status" value="1"/>
</dbReference>
<dbReference type="PANTHER" id="PTHR23155">
    <property type="entry name" value="DISEASE RESISTANCE PROTEIN RP"/>
    <property type="match status" value="1"/>
</dbReference>
<dbReference type="GO" id="GO:0000166">
    <property type="term" value="F:nucleotide binding"/>
    <property type="evidence" value="ECO:0007669"/>
    <property type="project" value="UniProtKB-KW"/>
</dbReference>
<feature type="domain" description="Disease resistance N-terminal" evidence="8">
    <location>
        <begin position="3"/>
        <end position="89"/>
    </location>
</feature>
<dbReference type="Gene3D" id="3.40.50.300">
    <property type="entry name" value="P-loop containing nucleotide triphosphate hydrolases"/>
    <property type="match status" value="1"/>
</dbReference>
<comment type="similarity">
    <text evidence="1">Belongs to the disease resistance NB-LRR family.</text>
</comment>
<keyword evidence="12" id="KW-1185">Reference proteome</keyword>
<reference evidence="12" key="1">
    <citation type="submission" date="2024-06" db="EMBL/GenBank/DDBJ databases">
        <authorList>
            <person name="Ryan C."/>
        </authorList>
    </citation>
    <scope>NUCLEOTIDE SEQUENCE [LARGE SCALE GENOMIC DNA]</scope>
</reference>
<dbReference type="SUPFAM" id="SSF52540">
    <property type="entry name" value="P-loop containing nucleoside triphosphate hydrolases"/>
    <property type="match status" value="1"/>
</dbReference>
<dbReference type="GO" id="GO:0002758">
    <property type="term" value="P:innate immune response-activating signaling pathway"/>
    <property type="evidence" value="ECO:0007669"/>
    <property type="project" value="UniProtKB-ARBA"/>
</dbReference>
<keyword evidence="4" id="KW-0547">Nucleotide-binding</keyword>
<evidence type="ECO:0000256" key="6">
    <source>
        <dbReference type="ARBA" id="ARBA00023054"/>
    </source>
</evidence>
<keyword evidence="2" id="KW-0433">Leucine-rich repeat</keyword>
<evidence type="ECO:0000256" key="5">
    <source>
        <dbReference type="ARBA" id="ARBA00022821"/>
    </source>
</evidence>
<evidence type="ECO:0000256" key="4">
    <source>
        <dbReference type="ARBA" id="ARBA00022741"/>
    </source>
</evidence>
<dbReference type="InterPro" id="IPR038005">
    <property type="entry name" value="RX-like_CC"/>
</dbReference>
<evidence type="ECO:0000259" key="10">
    <source>
        <dbReference type="Pfam" id="PF23598"/>
    </source>
</evidence>
<dbReference type="GO" id="GO:0042742">
    <property type="term" value="P:defense response to bacterium"/>
    <property type="evidence" value="ECO:0007669"/>
    <property type="project" value="UniProtKB-ARBA"/>
</dbReference>
<dbReference type="InterPro" id="IPR036388">
    <property type="entry name" value="WH-like_DNA-bd_sf"/>
</dbReference>
<dbReference type="GO" id="GO:0009626">
    <property type="term" value="P:plant-type hypersensitive response"/>
    <property type="evidence" value="ECO:0007669"/>
    <property type="project" value="UniProtKB-ARBA"/>
</dbReference>
<dbReference type="Pfam" id="PF23598">
    <property type="entry name" value="LRR_14"/>
    <property type="match status" value="1"/>
</dbReference>